<dbReference type="Proteomes" id="UP000822688">
    <property type="component" value="Chromosome 2"/>
</dbReference>
<reference evidence="1" key="1">
    <citation type="submission" date="2020-06" db="EMBL/GenBank/DDBJ databases">
        <title>WGS assembly of Ceratodon purpureus strain R40.</title>
        <authorList>
            <person name="Carey S.B."/>
            <person name="Jenkins J."/>
            <person name="Shu S."/>
            <person name="Lovell J.T."/>
            <person name="Sreedasyam A."/>
            <person name="Maumus F."/>
            <person name="Tiley G.P."/>
            <person name="Fernandez-Pozo N."/>
            <person name="Barry K."/>
            <person name="Chen C."/>
            <person name="Wang M."/>
            <person name="Lipzen A."/>
            <person name="Daum C."/>
            <person name="Saski C.A."/>
            <person name="Payton A.C."/>
            <person name="Mcbreen J.C."/>
            <person name="Conrad R.E."/>
            <person name="Kollar L.M."/>
            <person name="Olsson S."/>
            <person name="Huttunen S."/>
            <person name="Landis J.B."/>
            <person name="Wickett N.J."/>
            <person name="Johnson M.G."/>
            <person name="Rensing S.A."/>
            <person name="Grimwood J."/>
            <person name="Schmutz J."/>
            <person name="Mcdaniel S.F."/>
        </authorList>
    </citation>
    <scope>NUCLEOTIDE SEQUENCE</scope>
    <source>
        <strain evidence="1">R40</strain>
    </source>
</reference>
<evidence type="ECO:0000313" key="1">
    <source>
        <dbReference type="EMBL" id="KAG0586044.1"/>
    </source>
</evidence>
<gene>
    <name evidence="1" type="ORF">KC19_2G059300</name>
</gene>
<proteinExistence type="predicted"/>
<organism evidence="1 2">
    <name type="scientific">Ceratodon purpureus</name>
    <name type="common">Fire moss</name>
    <name type="synonym">Dicranum purpureum</name>
    <dbReference type="NCBI Taxonomy" id="3225"/>
    <lineage>
        <taxon>Eukaryota</taxon>
        <taxon>Viridiplantae</taxon>
        <taxon>Streptophyta</taxon>
        <taxon>Embryophyta</taxon>
        <taxon>Bryophyta</taxon>
        <taxon>Bryophytina</taxon>
        <taxon>Bryopsida</taxon>
        <taxon>Dicranidae</taxon>
        <taxon>Pseudoditrichales</taxon>
        <taxon>Ditrichaceae</taxon>
        <taxon>Ceratodon</taxon>
    </lineage>
</organism>
<evidence type="ECO:0000313" key="2">
    <source>
        <dbReference type="Proteomes" id="UP000822688"/>
    </source>
</evidence>
<keyword evidence="2" id="KW-1185">Reference proteome</keyword>
<sequence>MSLTLLDVLLAELCCQFLDMWRSYSKRCSLAMSTGAMDRLPCEQEKVSDACQTRP</sequence>
<dbReference type="EMBL" id="CM026422">
    <property type="protein sequence ID" value="KAG0586044.1"/>
    <property type="molecule type" value="Genomic_DNA"/>
</dbReference>
<name>A0A8T0IQL9_CERPU</name>
<accession>A0A8T0IQL9</accession>
<protein>
    <submittedName>
        <fullName evidence="1">Uncharacterized protein</fullName>
    </submittedName>
</protein>
<comment type="caution">
    <text evidence="1">The sequence shown here is derived from an EMBL/GenBank/DDBJ whole genome shotgun (WGS) entry which is preliminary data.</text>
</comment>
<dbReference type="AlphaFoldDB" id="A0A8T0IQL9"/>